<dbReference type="InterPro" id="IPR036388">
    <property type="entry name" value="WH-like_DNA-bd_sf"/>
</dbReference>
<dbReference type="RefSeq" id="WP_026800352.1">
    <property type="nucleotide sequence ID" value="NZ_AULI01000007.1"/>
</dbReference>
<dbReference type="EMBL" id="AVPE01000005">
    <property type="protein sequence ID" value="KGX92537.1"/>
    <property type="molecule type" value="Genomic_DNA"/>
</dbReference>
<dbReference type="PANTHER" id="PTHR43252:SF6">
    <property type="entry name" value="NEGATIVE TRANSCRIPTION REGULATOR PADR"/>
    <property type="match status" value="1"/>
</dbReference>
<dbReference type="Pfam" id="PF10400">
    <property type="entry name" value="Vir_act_alpha_C"/>
    <property type="match status" value="1"/>
</dbReference>
<dbReference type="OrthoDB" id="9783723at2"/>
<keyword evidence="4" id="KW-1185">Reference proteome</keyword>
<dbReference type="Gene3D" id="1.10.10.10">
    <property type="entry name" value="Winged helix-like DNA-binding domain superfamily/Winged helix DNA-binding domain"/>
    <property type="match status" value="1"/>
</dbReference>
<dbReference type="Proteomes" id="UP000030528">
    <property type="component" value="Unassembled WGS sequence"/>
</dbReference>
<proteinExistence type="predicted"/>
<sequence length="181" mass="20999">MKTNSTKYAILGLITTDCRTGYEIKNLIDRSLNHFWKISFGQIYPTLKTLVEEELATVEYTVQAGKPDKKEYHITELGQQQLQEWLESSEITIPHERNELMLKLFFSRHQPAESAIHKVNEYAVALQEKLATYELIQEEIKSHESVHPDSRYWLITLDYGIRKTRAAIDWCHATVDTLSGS</sequence>
<dbReference type="eggNOG" id="COG1695">
    <property type="taxonomic scope" value="Bacteria"/>
</dbReference>
<comment type="caution">
    <text evidence="3">The sequence shown here is derived from an EMBL/GenBank/DDBJ whole genome shotgun (WGS) entry which is preliminary data.</text>
</comment>
<organism evidence="3 4">
    <name type="scientific">Pontibacillus halophilus JSM 076056 = DSM 19796</name>
    <dbReference type="NCBI Taxonomy" id="1385510"/>
    <lineage>
        <taxon>Bacteria</taxon>
        <taxon>Bacillati</taxon>
        <taxon>Bacillota</taxon>
        <taxon>Bacilli</taxon>
        <taxon>Bacillales</taxon>
        <taxon>Bacillaceae</taxon>
        <taxon>Pontibacillus</taxon>
    </lineage>
</organism>
<feature type="domain" description="Transcription regulator PadR N-terminal" evidence="1">
    <location>
        <begin position="10"/>
        <end position="84"/>
    </location>
</feature>
<dbReference type="Pfam" id="PF03551">
    <property type="entry name" value="PadR"/>
    <property type="match status" value="1"/>
</dbReference>
<dbReference type="InterPro" id="IPR005149">
    <property type="entry name" value="Tscrpt_reg_PadR_N"/>
</dbReference>
<evidence type="ECO:0000259" key="1">
    <source>
        <dbReference type="Pfam" id="PF03551"/>
    </source>
</evidence>
<evidence type="ECO:0000313" key="3">
    <source>
        <dbReference type="EMBL" id="KGX92537.1"/>
    </source>
</evidence>
<evidence type="ECO:0000259" key="2">
    <source>
        <dbReference type="Pfam" id="PF10400"/>
    </source>
</evidence>
<dbReference type="Gene3D" id="6.10.140.190">
    <property type="match status" value="1"/>
</dbReference>
<reference evidence="3 4" key="1">
    <citation type="submission" date="2013-08" db="EMBL/GenBank/DDBJ databases">
        <authorList>
            <person name="Huang J."/>
            <person name="Wang G."/>
        </authorList>
    </citation>
    <scope>NUCLEOTIDE SEQUENCE [LARGE SCALE GENOMIC DNA]</scope>
    <source>
        <strain evidence="3 4">JSM 076056</strain>
    </source>
</reference>
<dbReference type="InterPro" id="IPR036390">
    <property type="entry name" value="WH_DNA-bd_sf"/>
</dbReference>
<dbReference type="STRING" id="1385510.GCA_000425205_01962"/>
<name>A0A0A5I9P4_9BACI</name>
<feature type="domain" description="Transcription regulator PadR C-terminal" evidence="2">
    <location>
        <begin position="97"/>
        <end position="178"/>
    </location>
</feature>
<accession>A0A0A5I9P4</accession>
<dbReference type="AlphaFoldDB" id="A0A0A5I9P4"/>
<gene>
    <name evidence="3" type="ORF">N781_14450</name>
</gene>
<dbReference type="InterPro" id="IPR018309">
    <property type="entry name" value="Tscrpt_reg_PadR_C"/>
</dbReference>
<dbReference type="SUPFAM" id="SSF46785">
    <property type="entry name" value="Winged helix' DNA-binding domain"/>
    <property type="match status" value="1"/>
</dbReference>
<dbReference type="PANTHER" id="PTHR43252">
    <property type="entry name" value="TRANSCRIPTIONAL REGULATOR YQJI"/>
    <property type="match status" value="1"/>
</dbReference>
<protein>
    <submittedName>
        <fullName evidence="3">Transcriptional regulator</fullName>
    </submittedName>
</protein>
<evidence type="ECO:0000313" key="4">
    <source>
        <dbReference type="Proteomes" id="UP000030528"/>
    </source>
</evidence>